<dbReference type="GO" id="GO:0009002">
    <property type="term" value="F:serine-type D-Ala-D-Ala carboxypeptidase activity"/>
    <property type="evidence" value="ECO:0007669"/>
    <property type="project" value="InterPro"/>
</dbReference>
<name>A0A6N4WHC5_9MYCO</name>
<dbReference type="PANTHER" id="PTHR21581">
    <property type="entry name" value="D-ALANYL-D-ALANINE CARBOXYPEPTIDASE"/>
    <property type="match status" value="1"/>
</dbReference>
<keyword evidence="13" id="KW-0645">Protease</keyword>
<keyword evidence="10" id="KW-0472">Membrane</keyword>
<evidence type="ECO:0000256" key="8">
    <source>
        <dbReference type="PIRSR" id="PIRSR618044-2"/>
    </source>
</evidence>
<feature type="chain" id="PRO_5026929942" evidence="11">
    <location>
        <begin position="24"/>
        <end position="408"/>
    </location>
</feature>
<comment type="similarity">
    <text evidence="1 9">Belongs to the peptidase S11 family.</text>
</comment>
<evidence type="ECO:0000256" key="2">
    <source>
        <dbReference type="ARBA" id="ARBA00022729"/>
    </source>
</evidence>
<dbReference type="InterPro" id="IPR012338">
    <property type="entry name" value="Beta-lactam/transpept-like"/>
</dbReference>
<keyword evidence="10" id="KW-0812">Transmembrane</keyword>
<gene>
    <name evidence="13" type="ORF">MANY_51500</name>
</gene>
<keyword evidence="4" id="KW-0133">Cell shape</keyword>
<feature type="signal peptide" evidence="11">
    <location>
        <begin position="1"/>
        <end position="23"/>
    </location>
</feature>
<evidence type="ECO:0000259" key="12">
    <source>
        <dbReference type="Pfam" id="PF00768"/>
    </source>
</evidence>
<evidence type="ECO:0000256" key="10">
    <source>
        <dbReference type="SAM" id="Phobius"/>
    </source>
</evidence>
<feature type="binding site" evidence="8">
    <location>
        <position position="286"/>
    </location>
    <ligand>
        <name>substrate</name>
    </ligand>
</feature>
<evidence type="ECO:0000256" key="11">
    <source>
        <dbReference type="SAM" id="SignalP"/>
    </source>
</evidence>
<dbReference type="Pfam" id="PF00768">
    <property type="entry name" value="Peptidase_S11"/>
    <property type="match status" value="1"/>
</dbReference>
<feature type="active site" description="Acyl-ester intermediate" evidence="7">
    <location>
        <position position="118"/>
    </location>
</feature>
<organism evidence="13 14">
    <name type="scientific">Mycolicibacterium anyangense</name>
    <dbReference type="NCBI Taxonomy" id="1431246"/>
    <lineage>
        <taxon>Bacteria</taxon>
        <taxon>Bacillati</taxon>
        <taxon>Actinomycetota</taxon>
        <taxon>Actinomycetes</taxon>
        <taxon>Mycobacteriales</taxon>
        <taxon>Mycobacteriaceae</taxon>
        <taxon>Mycolicibacterium</taxon>
    </lineage>
</organism>
<keyword evidence="10" id="KW-1133">Transmembrane helix</keyword>
<dbReference type="PANTHER" id="PTHR21581:SF33">
    <property type="entry name" value="D-ALANYL-D-ALANINE CARBOXYPEPTIDASE DACB"/>
    <property type="match status" value="1"/>
</dbReference>
<dbReference type="GO" id="GO:0008360">
    <property type="term" value="P:regulation of cell shape"/>
    <property type="evidence" value="ECO:0007669"/>
    <property type="project" value="UniProtKB-KW"/>
</dbReference>
<evidence type="ECO:0000256" key="5">
    <source>
        <dbReference type="ARBA" id="ARBA00022984"/>
    </source>
</evidence>
<dbReference type="Gene3D" id="3.40.710.10">
    <property type="entry name" value="DD-peptidase/beta-lactamase superfamily"/>
    <property type="match status" value="1"/>
</dbReference>
<sequence>MLRSASALVAAVCVLGTPAIAWAEPNAAPDPNTCPYKVTTPPAVDSSEVPQAGDPPLPLPVPAKPVGGDALASCGVIVAPNTPPVPDDVSAESWLVADLDTGEIIAARDPHARHRPASIIKVLAAMQAINELPLNKMVEGTQDDANAEGTRVGVDVGGHYTVNDLLHGLLMHSGNDAAHALAAQLGGMDTTVQKINVLARKLGGADTRAATPSGLDGPGMSTSAYDIGLFYRYAWQNPTFANIVATQDYNFPGHPAKPGEDGDHPAYQLENDNKLLTNYPGALGGKTGYTDDAGQTFVGAAQRDGRRLVAVLLRGTRQPIAPWEQAAHLLDYGFATPRGTTVGNLIDPDPSLKPPKPDDDAVKATAAPLLPAADAMPVRIGVAVVGTVIVFLLIMGARSVNRRPVRGR</sequence>
<evidence type="ECO:0000256" key="4">
    <source>
        <dbReference type="ARBA" id="ARBA00022960"/>
    </source>
</evidence>
<dbReference type="KEGG" id="many:MANY_51500"/>
<evidence type="ECO:0000256" key="1">
    <source>
        <dbReference type="ARBA" id="ARBA00007164"/>
    </source>
</evidence>
<keyword evidence="2 11" id="KW-0732">Signal</keyword>
<dbReference type="AlphaFoldDB" id="A0A6N4WHC5"/>
<keyword evidence="6" id="KW-0961">Cell wall biogenesis/degradation</keyword>
<dbReference type="EMBL" id="AP022620">
    <property type="protein sequence ID" value="BBZ79813.1"/>
    <property type="molecule type" value="Genomic_DNA"/>
</dbReference>
<accession>A0A6N4WHC5</accession>
<dbReference type="SUPFAM" id="SSF56601">
    <property type="entry name" value="beta-lactamase/transpeptidase-like"/>
    <property type="match status" value="1"/>
</dbReference>
<keyword evidence="3" id="KW-0378">Hydrolase</keyword>
<dbReference type="InterPro" id="IPR018044">
    <property type="entry name" value="Peptidase_S11"/>
</dbReference>
<feature type="domain" description="Peptidase S11 D-alanyl-D-alanine carboxypeptidase A N-terminal" evidence="12">
    <location>
        <begin position="86"/>
        <end position="313"/>
    </location>
</feature>
<dbReference type="PRINTS" id="PR00725">
    <property type="entry name" value="DADACBPTASE1"/>
</dbReference>
<dbReference type="GO" id="GO:0006508">
    <property type="term" value="P:proteolysis"/>
    <property type="evidence" value="ECO:0007669"/>
    <property type="project" value="InterPro"/>
</dbReference>
<dbReference type="InterPro" id="IPR001967">
    <property type="entry name" value="Peptidase_S11_N"/>
</dbReference>
<evidence type="ECO:0000256" key="3">
    <source>
        <dbReference type="ARBA" id="ARBA00022801"/>
    </source>
</evidence>
<evidence type="ECO:0000256" key="9">
    <source>
        <dbReference type="RuleBase" id="RU004016"/>
    </source>
</evidence>
<keyword evidence="14" id="KW-1185">Reference proteome</keyword>
<keyword evidence="5" id="KW-0573">Peptidoglycan synthesis</keyword>
<protein>
    <submittedName>
        <fullName evidence="13">D-alanyl-D-alanine carboxypeptidase</fullName>
    </submittedName>
</protein>
<reference evidence="13 14" key="1">
    <citation type="journal article" date="2019" name="Emerg. Microbes Infect.">
        <title>Comprehensive subspecies identification of 175 nontuberculous mycobacteria species based on 7547 genomic profiles.</title>
        <authorList>
            <person name="Matsumoto Y."/>
            <person name="Kinjo T."/>
            <person name="Motooka D."/>
            <person name="Nabeya D."/>
            <person name="Jung N."/>
            <person name="Uechi K."/>
            <person name="Horii T."/>
            <person name="Iida T."/>
            <person name="Fujita J."/>
            <person name="Nakamura S."/>
        </authorList>
    </citation>
    <scope>NUCLEOTIDE SEQUENCE [LARGE SCALE GENOMIC DNA]</scope>
    <source>
        <strain evidence="13 14">JCM 30275</strain>
    </source>
</reference>
<dbReference type="GO" id="GO:0009252">
    <property type="term" value="P:peptidoglycan biosynthetic process"/>
    <property type="evidence" value="ECO:0007669"/>
    <property type="project" value="UniProtKB-KW"/>
</dbReference>
<feature type="active site" description="Proton acceptor" evidence="7">
    <location>
        <position position="121"/>
    </location>
</feature>
<evidence type="ECO:0000313" key="14">
    <source>
        <dbReference type="Proteomes" id="UP000467249"/>
    </source>
</evidence>
<proteinExistence type="inferred from homology"/>
<feature type="active site" evidence="7">
    <location>
        <position position="173"/>
    </location>
</feature>
<feature type="transmembrane region" description="Helical" evidence="10">
    <location>
        <begin position="380"/>
        <end position="400"/>
    </location>
</feature>
<dbReference type="GO" id="GO:0071555">
    <property type="term" value="P:cell wall organization"/>
    <property type="evidence" value="ECO:0007669"/>
    <property type="project" value="UniProtKB-KW"/>
</dbReference>
<evidence type="ECO:0000256" key="6">
    <source>
        <dbReference type="ARBA" id="ARBA00023316"/>
    </source>
</evidence>
<dbReference type="Proteomes" id="UP000467249">
    <property type="component" value="Chromosome"/>
</dbReference>
<evidence type="ECO:0000313" key="13">
    <source>
        <dbReference type="EMBL" id="BBZ79813.1"/>
    </source>
</evidence>
<keyword evidence="13" id="KW-0121">Carboxypeptidase</keyword>
<evidence type="ECO:0000256" key="7">
    <source>
        <dbReference type="PIRSR" id="PIRSR618044-1"/>
    </source>
</evidence>